<dbReference type="EMBL" id="OU963864">
    <property type="protein sequence ID" value="CAH0387420.1"/>
    <property type="molecule type" value="Genomic_DNA"/>
</dbReference>
<evidence type="ECO:0000256" key="1">
    <source>
        <dbReference type="SAM" id="SignalP"/>
    </source>
</evidence>
<dbReference type="SUPFAM" id="SSF49777">
    <property type="entry name" value="PEBP-like"/>
    <property type="match status" value="1"/>
</dbReference>
<proteinExistence type="predicted"/>
<dbReference type="AlphaFoldDB" id="A0A9P0AA53"/>
<reference evidence="2" key="1">
    <citation type="submission" date="2021-12" db="EMBL/GenBank/DDBJ databases">
        <authorList>
            <person name="King R."/>
        </authorList>
    </citation>
    <scope>NUCLEOTIDE SEQUENCE</scope>
</reference>
<dbReference type="CDD" id="cd00866">
    <property type="entry name" value="PEBP_euk"/>
    <property type="match status" value="1"/>
</dbReference>
<organism evidence="2 3">
    <name type="scientific">Bemisia tabaci</name>
    <name type="common">Sweetpotato whitefly</name>
    <name type="synonym">Aleurodes tabaci</name>
    <dbReference type="NCBI Taxonomy" id="7038"/>
    <lineage>
        <taxon>Eukaryota</taxon>
        <taxon>Metazoa</taxon>
        <taxon>Ecdysozoa</taxon>
        <taxon>Arthropoda</taxon>
        <taxon>Hexapoda</taxon>
        <taxon>Insecta</taxon>
        <taxon>Pterygota</taxon>
        <taxon>Neoptera</taxon>
        <taxon>Paraneoptera</taxon>
        <taxon>Hemiptera</taxon>
        <taxon>Sternorrhyncha</taxon>
        <taxon>Aleyrodoidea</taxon>
        <taxon>Aleyrodidae</taxon>
        <taxon>Aleyrodinae</taxon>
        <taxon>Bemisia</taxon>
    </lineage>
</organism>
<feature type="chain" id="PRO_5040340081" evidence="1">
    <location>
        <begin position="20"/>
        <end position="219"/>
    </location>
</feature>
<evidence type="ECO:0000313" key="2">
    <source>
        <dbReference type="EMBL" id="CAH0387420.1"/>
    </source>
</evidence>
<dbReference type="Proteomes" id="UP001152759">
    <property type="component" value="Chromosome 3"/>
</dbReference>
<dbReference type="InterPro" id="IPR036610">
    <property type="entry name" value="PEBP-like_sf"/>
</dbReference>
<dbReference type="InterPro" id="IPR035810">
    <property type="entry name" value="PEBP_euk"/>
</dbReference>
<evidence type="ECO:0000313" key="3">
    <source>
        <dbReference type="Proteomes" id="UP001152759"/>
    </source>
</evidence>
<dbReference type="InterPro" id="IPR008914">
    <property type="entry name" value="PEBP"/>
</dbReference>
<keyword evidence="3" id="KW-1185">Reference proteome</keyword>
<gene>
    <name evidence="2" type="ORF">BEMITA_LOCUS6440</name>
</gene>
<protein>
    <submittedName>
        <fullName evidence="2">Uncharacterized protein</fullName>
    </submittedName>
</protein>
<feature type="signal peptide" evidence="1">
    <location>
        <begin position="1"/>
        <end position="19"/>
    </location>
</feature>
<dbReference type="KEGG" id="btab:109036267"/>
<dbReference type="PANTHER" id="PTHR11362">
    <property type="entry name" value="PHOSPHATIDYLETHANOLAMINE-BINDING PROTEIN"/>
    <property type="match status" value="1"/>
</dbReference>
<sequence>MKFYNRFVSLFLTVRLVKLTEVPFTSTQNVKMKDVLLKDPIELEEDLKYWKIIPDLLKEAPKQPMQAWWLDGGWTGTEAIFGNEINDPEITAEEPFWLEWKTNNDTFHTMMMVGIDEKPKKYTTFKEKQYWIIVNIKGFDFLAGEYLTEYMGPDPPENKGLLRYVFLVYRQPDKLKFKEKKISSRKDIYRTNFSSKAFADKYNLGKPMAINFFRARFEY</sequence>
<keyword evidence="1" id="KW-0732">Signal</keyword>
<name>A0A9P0AA53_BEMTA</name>
<dbReference type="Pfam" id="PF01161">
    <property type="entry name" value="PBP"/>
    <property type="match status" value="1"/>
</dbReference>
<accession>A0A9P0AA53</accession>
<dbReference type="Gene3D" id="3.90.280.10">
    <property type="entry name" value="PEBP-like"/>
    <property type="match status" value="1"/>
</dbReference>
<dbReference type="PANTHER" id="PTHR11362:SF82">
    <property type="entry name" value="PHOSPHATIDYLETHANOLAMINE-BINDING PROTEIN 4"/>
    <property type="match status" value="1"/>
</dbReference>